<evidence type="ECO:0000313" key="3">
    <source>
        <dbReference type="EMBL" id="CAG4993780.1"/>
    </source>
</evidence>
<feature type="region of interest" description="Disordered" evidence="1">
    <location>
        <begin position="150"/>
        <end position="185"/>
    </location>
</feature>
<dbReference type="AlphaFoldDB" id="A0A8S3X227"/>
<feature type="compositionally biased region" description="Polar residues" evidence="1">
    <location>
        <begin position="159"/>
        <end position="180"/>
    </location>
</feature>
<keyword evidence="4" id="KW-1185">Reference proteome</keyword>
<proteinExistence type="predicted"/>
<gene>
    <name evidence="3" type="ORF">PAPOLLO_LOCUS12565</name>
</gene>
<evidence type="ECO:0000256" key="2">
    <source>
        <dbReference type="SAM" id="SignalP"/>
    </source>
</evidence>
<accession>A0A8S3X227</accession>
<feature type="signal peptide" evidence="2">
    <location>
        <begin position="1"/>
        <end position="26"/>
    </location>
</feature>
<dbReference type="Proteomes" id="UP000691718">
    <property type="component" value="Unassembled WGS sequence"/>
</dbReference>
<keyword evidence="2" id="KW-0732">Signal</keyword>
<feature type="chain" id="PRO_5035927024" evidence="2">
    <location>
        <begin position="27"/>
        <end position="266"/>
    </location>
</feature>
<comment type="caution">
    <text evidence="3">The sequence shown here is derived from an EMBL/GenBank/DDBJ whole genome shotgun (WGS) entry which is preliminary data.</text>
</comment>
<reference evidence="3" key="1">
    <citation type="submission" date="2021-04" db="EMBL/GenBank/DDBJ databases">
        <authorList>
            <person name="Tunstrom K."/>
        </authorList>
    </citation>
    <scope>NUCLEOTIDE SEQUENCE</scope>
</reference>
<evidence type="ECO:0000256" key="1">
    <source>
        <dbReference type="SAM" id="MobiDB-lite"/>
    </source>
</evidence>
<sequence length="266" mass="30170">MTIIQKMKCIVLLLTVLVNVVDISEAESHSSVYVKHKPHFNLQEIQNTAQLRSPRQWMATNYDQTNPSHQHHGHYYNNPQEALLTEIVSLLQDIKLSLASQKQHSPCQPIYVPYPYPVPYSVPQYIHSYDDSTFRKIDATKNSSIVVHNDSRVDDNDGNDFTKSNLSHSGTEVLSSSNKSNHSEDENIIHFPEPPAVLTKDEVSQPSKCESATFACCKYSQSMDQEKCFLMHNCSQTNATKLACKKEVLDTIVQKLIETYAPIEET</sequence>
<name>A0A8S3X227_PARAO</name>
<protein>
    <submittedName>
        <fullName evidence="3">(apollo) hypothetical protein</fullName>
    </submittedName>
</protein>
<dbReference type="OrthoDB" id="6912302at2759"/>
<organism evidence="3 4">
    <name type="scientific">Parnassius apollo</name>
    <name type="common">Apollo butterfly</name>
    <name type="synonym">Papilio apollo</name>
    <dbReference type="NCBI Taxonomy" id="110799"/>
    <lineage>
        <taxon>Eukaryota</taxon>
        <taxon>Metazoa</taxon>
        <taxon>Ecdysozoa</taxon>
        <taxon>Arthropoda</taxon>
        <taxon>Hexapoda</taxon>
        <taxon>Insecta</taxon>
        <taxon>Pterygota</taxon>
        <taxon>Neoptera</taxon>
        <taxon>Endopterygota</taxon>
        <taxon>Lepidoptera</taxon>
        <taxon>Glossata</taxon>
        <taxon>Ditrysia</taxon>
        <taxon>Papilionoidea</taxon>
        <taxon>Papilionidae</taxon>
        <taxon>Parnassiinae</taxon>
        <taxon>Parnassini</taxon>
        <taxon>Parnassius</taxon>
        <taxon>Parnassius</taxon>
    </lineage>
</organism>
<dbReference type="EMBL" id="CAJQZP010000885">
    <property type="protein sequence ID" value="CAG4993780.1"/>
    <property type="molecule type" value="Genomic_DNA"/>
</dbReference>
<evidence type="ECO:0000313" key="4">
    <source>
        <dbReference type="Proteomes" id="UP000691718"/>
    </source>
</evidence>